<dbReference type="RefSeq" id="WP_090974970.1">
    <property type="nucleotide sequence ID" value="NZ_FOLL01000023.1"/>
</dbReference>
<name>A0A1I1LRX1_9SPHI</name>
<dbReference type="InterPro" id="IPR022441">
    <property type="entry name" value="Para_beta_helix_rpt-2"/>
</dbReference>
<dbReference type="InterPro" id="IPR012334">
    <property type="entry name" value="Pectin_lyas_fold"/>
</dbReference>
<dbReference type="PANTHER" id="PTHR22990">
    <property type="entry name" value="F-BOX ONLY PROTEIN"/>
    <property type="match status" value="1"/>
</dbReference>
<comment type="pathway">
    <text evidence="1">Protein modification; protein ubiquitination.</text>
</comment>
<dbReference type="InterPro" id="IPR006626">
    <property type="entry name" value="PbH1"/>
</dbReference>
<feature type="chain" id="PRO_5011772864" evidence="4">
    <location>
        <begin position="21"/>
        <end position="517"/>
    </location>
</feature>
<dbReference type="PANTHER" id="PTHR22990:SF15">
    <property type="entry name" value="F-BOX ONLY PROTEIN 10"/>
    <property type="match status" value="1"/>
</dbReference>
<evidence type="ECO:0000256" key="3">
    <source>
        <dbReference type="ARBA" id="ARBA00022786"/>
    </source>
</evidence>
<gene>
    <name evidence="7" type="ORF">SAMN05421747_12348</name>
</gene>
<evidence type="ECO:0000259" key="6">
    <source>
        <dbReference type="Pfam" id="PF13229"/>
    </source>
</evidence>
<dbReference type="InterPro" id="IPR051550">
    <property type="entry name" value="SCF-Subunits/Alg-Epimerases"/>
</dbReference>
<keyword evidence="3" id="KW-0833">Ubl conjugation pathway</keyword>
<dbReference type="OrthoDB" id="241638at2"/>
<accession>A0A1I1LRX1</accession>
<keyword evidence="2" id="KW-0677">Repeat</keyword>
<evidence type="ECO:0000256" key="1">
    <source>
        <dbReference type="ARBA" id="ARBA00004906"/>
    </source>
</evidence>
<evidence type="ECO:0000259" key="5">
    <source>
        <dbReference type="Pfam" id="PF12708"/>
    </source>
</evidence>
<dbReference type="Gene3D" id="2.160.20.10">
    <property type="entry name" value="Single-stranded right-handed beta-helix, Pectin lyase-like"/>
    <property type="match status" value="2"/>
</dbReference>
<dbReference type="STRING" id="623281.SAMN05421747_12348"/>
<feature type="domain" description="Rhamnogalacturonase A/B/Epimerase-like pectate lyase" evidence="5">
    <location>
        <begin position="41"/>
        <end position="187"/>
    </location>
</feature>
<dbReference type="InterPro" id="IPR011050">
    <property type="entry name" value="Pectin_lyase_fold/virulence"/>
</dbReference>
<evidence type="ECO:0000313" key="7">
    <source>
        <dbReference type="EMBL" id="SFC75716.1"/>
    </source>
</evidence>
<dbReference type="InterPro" id="IPR024535">
    <property type="entry name" value="RHGA/B-epi-like_pectate_lyase"/>
</dbReference>
<dbReference type="AlphaFoldDB" id="A0A1I1LRX1"/>
<feature type="signal peptide" evidence="4">
    <location>
        <begin position="1"/>
        <end position="20"/>
    </location>
</feature>
<evidence type="ECO:0000313" key="8">
    <source>
        <dbReference type="Proteomes" id="UP000199577"/>
    </source>
</evidence>
<dbReference type="Pfam" id="PF12708">
    <property type="entry name" value="Pect-lyase_RHGA_epim"/>
    <property type="match status" value="1"/>
</dbReference>
<keyword evidence="8" id="KW-1185">Reference proteome</keyword>
<proteinExistence type="predicted"/>
<sequence length="517" mass="55790">MKVLDLRNALIIGGTALAWACGTATMPHQAETGTAEAGRRIDVRRYGAKGDGKTDDSKAIQAALDSASTGDTVYVPKGTYRVRTIRLVANVHLVADGLLKQPQDLAGQFTVEKQHSDAPLFRAHRISNVYLSFRAETVNEAVYASQCRNLTIADSHLVGDSTNSRSFAGILWYDCSACKVTGTAVTRYGSARTSPKTYLRGTAIRVLSSNGVTIAGNELSYNGENGIFIHDSGDVEIDGNRIHHNGMSGIQIAFNAAERVNNYRVTNNRLEYNAADAVDINNRAHGEVMAINALIAGNYSRQNGFVNGESTPDGSGIATLIGISDVILSGNRAFGNNRPAVYMEGCGTLIANRNVTDGEFELVGQWDDVQLQHNVFRALRLLANARGKVLDMRANEVGQLMLPNGIRIDSLRMLENQIKSGPVNINMEGYLKFEGNRLTSNHDAGALLLVNVQGASLLGNHVTNRKNAAITVRNTASRVTIDSNVVTSGGAWLHDLGAPGITIKRNRVHEHAEVKEQ</sequence>
<dbReference type="SMART" id="SM00710">
    <property type="entry name" value="PbH1"/>
    <property type="match status" value="8"/>
</dbReference>
<evidence type="ECO:0000256" key="4">
    <source>
        <dbReference type="SAM" id="SignalP"/>
    </source>
</evidence>
<evidence type="ECO:0000256" key="2">
    <source>
        <dbReference type="ARBA" id="ARBA00022737"/>
    </source>
</evidence>
<dbReference type="EMBL" id="FOLL01000023">
    <property type="protein sequence ID" value="SFC75716.1"/>
    <property type="molecule type" value="Genomic_DNA"/>
</dbReference>
<protein>
    <submittedName>
        <fullName evidence="7">Parallel beta-helix repeat (Two copies)</fullName>
    </submittedName>
</protein>
<dbReference type="SUPFAM" id="SSF51126">
    <property type="entry name" value="Pectin lyase-like"/>
    <property type="match status" value="2"/>
</dbReference>
<organism evidence="7 8">
    <name type="scientific">Parapedobacter composti</name>
    <dbReference type="NCBI Taxonomy" id="623281"/>
    <lineage>
        <taxon>Bacteria</taxon>
        <taxon>Pseudomonadati</taxon>
        <taxon>Bacteroidota</taxon>
        <taxon>Sphingobacteriia</taxon>
        <taxon>Sphingobacteriales</taxon>
        <taxon>Sphingobacteriaceae</taxon>
        <taxon>Parapedobacter</taxon>
    </lineage>
</organism>
<dbReference type="NCBIfam" id="TIGR03804">
    <property type="entry name" value="para_beta_helix"/>
    <property type="match status" value="1"/>
</dbReference>
<dbReference type="Pfam" id="PF13229">
    <property type="entry name" value="Beta_helix"/>
    <property type="match status" value="1"/>
</dbReference>
<feature type="domain" description="Right handed beta helix" evidence="6">
    <location>
        <begin position="415"/>
        <end position="507"/>
    </location>
</feature>
<dbReference type="Proteomes" id="UP000199577">
    <property type="component" value="Unassembled WGS sequence"/>
</dbReference>
<keyword evidence="4" id="KW-0732">Signal</keyword>
<dbReference type="InterPro" id="IPR039448">
    <property type="entry name" value="Beta_helix"/>
</dbReference>
<reference evidence="7 8" key="1">
    <citation type="submission" date="2016-10" db="EMBL/GenBank/DDBJ databases">
        <authorList>
            <person name="de Groot N.N."/>
        </authorList>
    </citation>
    <scope>NUCLEOTIDE SEQUENCE [LARGE SCALE GENOMIC DNA]</scope>
    <source>
        <strain evidence="7 8">DSM 22900</strain>
    </source>
</reference>